<dbReference type="Gene3D" id="3.30.950.30">
    <property type="entry name" value="Schlafen, AAA domain"/>
    <property type="match status" value="1"/>
</dbReference>
<sequence>MTMGPRRAAPICCAPAVLVPHDVARREAGGASVRLPVSDIAAGCGQGGVQCVRVRHGEVDGADGAFDAAGEQFPFRVWQAAGSATVRGRLYRSRRLEALFGGPLGSVSYAELAALVDNPEAAEAEDLDYKRELTADDDRKREEFAKDLAAFANHIGGVLIVGMAEARGIPSKVMDTDVSDQLRRHLQQVAAANTAPPVRFDMRAVPNPRPEAGGRGLLLIAVPRSPHGPHAVTAPPTTPTQKALRYPRRAASRTDWLSETDVATAYHRRFAAGADRSARLDTVERELLSALPLDGYPHLIVALTPEIPGEMVLNSESFDRYRTELQGVSLLIQEEDAFTAIRVGSRRLIATDGHPDGMSHHSHCELHRDGSGTFAQRVPLRFMDIDYKRFTWLPPDLMVWLLMSALNILALHARDRTGATGTALIRAALVQSPPRQPDDPNRRAFPFPLIVDYGVDEVPLSTQSCTHADGEAVALLDDLAIEGPALVQATSQLADEIVQAFGIAEALPVTPAGELRQAGWGVSLRNAMTKWARAHGINVVSA</sequence>
<dbReference type="Proteomes" id="UP000253779">
    <property type="component" value="Chromosome"/>
</dbReference>
<proteinExistence type="predicted"/>
<evidence type="ECO:0000313" key="2">
    <source>
        <dbReference type="EMBL" id="AXI75130.1"/>
    </source>
</evidence>
<protein>
    <submittedName>
        <fullName evidence="2">ATP-binding protein</fullName>
    </submittedName>
</protein>
<organism evidence="2 3">
    <name type="scientific">Streptomyces cavourensis</name>
    <dbReference type="NCBI Taxonomy" id="67258"/>
    <lineage>
        <taxon>Bacteria</taxon>
        <taxon>Bacillati</taxon>
        <taxon>Actinomycetota</taxon>
        <taxon>Actinomycetes</taxon>
        <taxon>Kitasatosporales</taxon>
        <taxon>Streptomycetaceae</taxon>
        <taxon>Streptomyces</taxon>
    </lineage>
</organism>
<evidence type="ECO:0000313" key="3">
    <source>
        <dbReference type="Proteomes" id="UP000253779"/>
    </source>
</evidence>
<dbReference type="EMBL" id="CP030930">
    <property type="protein sequence ID" value="AXI75130.1"/>
    <property type="molecule type" value="Genomic_DNA"/>
</dbReference>
<dbReference type="InterPro" id="IPR038461">
    <property type="entry name" value="Schlafen_AlbA_2_dom_sf"/>
</dbReference>
<gene>
    <name evidence="2" type="ORF">DTW94_30375</name>
</gene>
<accession>A0AAD0QAQ9</accession>
<dbReference type="InterPro" id="IPR007421">
    <property type="entry name" value="Schlafen_AlbA_2_dom"/>
</dbReference>
<dbReference type="AlphaFoldDB" id="A0AAD0QAQ9"/>
<dbReference type="GO" id="GO:0005524">
    <property type="term" value="F:ATP binding"/>
    <property type="evidence" value="ECO:0007669"/>
    <property type="project" value="UniProtKB-KW"/>
</dbReference>
<reference evidence="2 3" key="1">
    <citation type="submission" date="2018-07" db="EMBL/GenBank/DDBJ databases">
        <title>Complete genome sequence of soil actinomycete Streptomyces cavourensis tj430.</title>
        <authorList>
            <person name="Wang P."/>
            <person name="Huang Y."/>
        </authorList>
    </citation>
    <scope>NUCLEOTIDE SEQUENCE [LARGE SCALE GENOMIC DNA]</scope>
    <source>
        <strain evidence="2 3">TJ430</strain>
    </source>
</reference>
<keyword evidence="2" id="KW-0067">ATP-binding</keyword>
<feature type="domain" description="Schlafen AlbA-2" evidence="1">
    <location>
        <begin position="123"/>
        <end position="230"/>
    </location>
</feature>
<name>A0AAD0QAQ9_9ACTN</name>
<evidence type="ECO:0000259" key="1">
    <source>
        <dbReference type="Pfam" id="PF04326"/>
    </source>
</evidence>
<dbReference type="Pfam" id="PF04326">
    <property type="entry name" value="SLFN_AlbA_2"/>
    <property type="match status" value="1"/>
</dbReference>
<keyword evidence="2" id="KW-0547">Nucleotide-binding</keyword>